<protein>
    <recommendedName>
        <fullName evidence="5">Dioxygenase</fullName>
        <ecNumber evidence="5">1.13.11.-</ecNumber>
    </recommendedName>
</protein>
<dbReference type="RefSeq" id="WP_238232274.1">
    <property type="nucleotide sequence ID" value="NZ_BPRA01000013.1"/>
</dbReference>
<dbReference type="PANTHER" id="PTHR10543">
    <property type="entry name" value="BETA-CAROTENE DIOXYGENASE"/>
    <property type="match status" value="1"/>
</dbReference>
<evidence type="ECO:0000256" key="1">
    <source>
        <dbReference type="ARBA" id="ARBA00006787"/>
    </source>
</evidence>
<evidence type="ECO:0000313" key="6">
    <source>
        <dbReference type="EMBL" id="GJE56414.1"/>
    </source>
</evidence>
<evidence type="ECO:0000313" key="7">
    <source>
        <dbReference type="Proteomes" id="UP001055101"/>
    </source>
</evidence>
<dbReference type="EC" id="1.13.11.-" evidence="5"/>
<sequence length="478" mass="51577">MPNSIEASLRTAAEGLVSLVAACNRLRLPGRQHPFVVGVHAPMREELTLRNLPVTGTIPAGFDGRYLKMGANPARPPTRGHDWFLGDGMVHGLCIEGGKALWYRNRWIGSRAASAALGRPVAPGPRRGDDTVNTNVVEIGGRAFAVVEAGSYPVALSEDLETQRYDSFDGTLTGSFTGHPHRDPETGETHAIAYDGRVWDSVRHVVLSPAGRVVRDVAIPVEHGPCIHDCAITARFVVVLDLPVTFSMPAVLAGHRFPFRWNPAHHARVGLLPRHGTAADIVWCAVAPCFVFHVANAYDDADGRVVLDVVAYETVFASPGGGLDAPGRLERWTADPATGRVSRRAIDSAAQEFPRIDERRFGRPHRYVYAGSVPADGNTQLVGATQIYKHDLATGERRVHDFGAERVPGEFVFVPAGPEAGEDEGWLVGLVIDTAQDTTDFTVIDACAFEAPPVASVHLGHRIPPGFHGNWFPGNRAG</sequence>
<keyword evidence="3 5" id="KW-0560">Oxidoreductase</keyword>
<evidence type="ECO:0000256" key="5">
    <source>
        <dbReference type="RuleBase" id="RU364048"/>
    </source>
</evidence>
<keyword evidence="4 5" id="KW-0408">Iron</keyword>
<dbReference type="EMBL" id="BPRA01000013">
    <property type="protein sequence ID" value="GJE56414.1"/>
    <property type="molecule type" value="Genomic_DNA"/>
</dbReference>
<reference evidence="6" key="2">
    <citation type="submission" date="2021-08" db="EMBL/GenBank/DDBJ databases">
        <authorList>
            <person name="Tani A."/>
            <person name="Ola A."/>
            <person name="Ogura Y."/>
            <person name="Katsura K."/>
            <person name="Hayashi T."/>
        </authorList>
    </citation>
    <scope>NUCLEOTIDE SEQUENCE</scope>
    <source>
        <strain evidence="6">DSM 23674</strain>
    </source>
</reference>
<evidence type="ECO:0000256" key="4">
    <source>
        <dbReference type="ARBA" id="ARBA00023004"/>
    </source>
</evidence>
<name>A0ABQ4TM28_9HYPH</name>
<evidence type="ECO:0000256" key="2">
    <source>
        <dbReference type="ARBA" id="ARBA00022723"/>
    </source>
</evidence>
<comment type="cofactor">
    <cofactor evidence="5">
        <name>Fe(2+)</name>
        <dbReference type="ChEBI" id="CHEBI:29033"/>
    </cofactor>
    <text evidence="5">Binds 1 Fe(2+) ion per subunit.</text>
</comment>
<dbReference type="PANTHER" id="PTHR10543:SF89">
    <property type="entry name" value="CAROTENOID 9,10(9',10')-CLEAVAGE DIOXYGENASE 1"/>
    <property type="match status" value="1"/>
</dbReference>
<comment type="similarity">
    <text evidence="1 5">Belongs to the carotenoid oxygenase family.</text>
</comment>
<gene>
    <name evidence="6" type="ORF">EKPJFOCH_2918</name>
</gene>
<keyword evidence="5 6" id="KW-0223">Dioxygenase</keyword>
<dbReference type="InterPro" id="IPR004294">
    <property type="entry name" value="Carotenoid_Oase"/>
</dbReference>
<reference evidence="6" key="1">
    <citation type="journal article" date="2021" name="Front. Microbiol.">
        <title>Comprehensive Comparative Genomics and Phenotyping of Methylobacterium Species.</title>
        <authorList>
            <person name="Alessa O."/>
            <person name="Ogura Y."/>
            <person name="Fujitani Y."/>
            <person name="Takami H."/>
            <person name="Hayashi T."/>
            <person name="Sahin N."/>
            <person name="Tani A."/>
        </authorList>
    </citation>
    <scope>NUCLEOTIDE SEQUENCE</scope>
    <source>
        <strain evidence="6">DSM 23674</strain>
    </source>
</reference>
<keyword evidence="7" id="KW-1185">Reference proteome</keyword>
<evidence type="ECO:0000256" key="3">
    <source>
        <dbReference type="ARBA" id="ARBA00023002"/>
    </source>
</evidence>
<dbReference type="Proteomes" id="UP001055101">
    <property type="component" value="Unassembled WGS sequence"/>
</dbReference>
<accession>A0ABQ4TM28</accession>
<organism evidence="6 7">
    <name type="scientific">Methylobacterium thuringiense</name>
    <dbReference type="NCBI Taxonomy" id="1003091"/>
    <lineage>
        <taxon>Bacteria</taxon>
        <taxon>Pseudomonadati</taxon>
        <taxon>Pseudomonadota</taxon>
        <taxon>Alphaproteobacteria</taxon>
        <taxon>Hyphomicrobiales</taxon>
        <taxon>Methylobacteriaceae</taxon>
        <taxon>Methylobacterium</taxon>
    </lineage>
</organism>
<comment type="caution">
    <text evidence="6">The sequence shown here is derived from an EMBL/GenBank/DDBJ whole genome shotgun (WGS) entry which is preliminary data.</text>
</comment>
<dbReference type="GO" id="GO:0051213">
    <property type="term" value="F:dioxygenase activity"/>
    <property type="evidence" value="ECO:0007669"/>
    <property type="project" value="UniProtKB-KW"/>
</dbReference>
<proteinExistence type="inferred from homology"/>
<dbReference type="Pfam" id="PF03055">
    <property type="entry name" value="RPE65"/>
    <property type="match status" value="1"/>
</dbReference>
<keyword evidence="2 5" id="KW-0479">Metal-binding</keyword>